<evidence type="ECO:0000256" key="6">
    <source>
        <dbReference type="ARBA" id="ARBA00022895"/>
    </source>
</evidence>
<keyword evidence="7" id="KW-0238">DNA-binding</keyword>
<dbReference type="GeneTree" id="ENSGT00390000011553"/>
<evidence type="ECO:0000313" key="10">
    <source>
        <dbReference type="Proteomes" id="UP000001646"/>
    </source>
</evidence>
<organism evidence="9 10">
    <name type="scientific">Anolis carolinensis</name>
    <name type="common">Green anole</name>
    <name type="synonym">American chameleon</name>
    <dbReference type="NCBI Taxonomy" id="28377"/>
    <lineage>
        <taxon>Eukaryota</taxon>
        <taxon>Metazoa</taxon>
        <taxon>Chordata</taxon>
        <taxon>Craniata</taxon>
        <taxon>Vertebrata</taxon>
        <taxon>Euteleostomi</taxon>
        <taxon>Lepidosauria</taxon>
        <taxon>Squamata</taxon>
        <taxon>Bifurcata</taxon>
        <taxon>Unidentata</taxon>
        <taxon>Episquamata</taxon>
        <taxon>Toxicofera</taxon>
        <taxon>Iguania</taxon>
        <taxon>Dactyloidae</taxon>
        <taxon>Anolis</taxon>
    </lineage>
</organism>
<dbReference type="Proteomes" id="UP000001646">
    <property type="component" value="Unplaced"/>
</dbReference>
<dbReference type="Pfam" id="PF15489">
    <property type="entry name" value="CTC1"/>
    <property type="match status" value="1"/>
</dbReference>
<evidence type="ECO:0000256" key="8">
    <source>
        <dbReference type="ARBA" id="ARBA00023242"/>
    </source>
</evidence>
<evidence type="ECO:0000256" key="5">
    <source>
        <dbReference type="ARBA" id="ARBA00022454"/>
    </source>
</evidence>
<dbReference type="GO" id="GO:0005634">
    <property type="term" value="C:nucleus"/>
    <property type="evidence" value="ECO:0007669"/>
    <property type="project" value="UniProtKB-SubCell"/>
</dbReference>
<keyword evidence="8" id="KW-0539">Nucleus</keyword>
<dbReference type="PANTHER" id="PTHR14865">
    <property type="entry name" value="CST COMPLEX SUBUNIT CTC1"/>
    <property type="match status" value="1"/>
</dbReference>
<comment type="similarity">
    <text evidence="3">Belongs to the CTC1 family.</text>
</comment>
<dbReference type="HOGENOM" id="CLU_369043_0_0_1"/>
<dbReference type="InterPro" id="IPR029156">
    <property type="entry name" value="CTC1"/>
</dbReference>
<dbReference type="Ensembl" id="ENSACAT00000011504.4">
    <property type="protein sequence ID" value="ENSACAP00000011268.3"/>
    <property type="gene ID" value="ENSACAG00000011534.4"/>
</dbReference>
<dbReference type="GO" id="GO:0003697">
    <property type="term" value="F:single-stranded DNA binding"/>
    <property type="evidence" value="ECO:0007669"/>
    <property type="project" value="InterPro"/>
</dbReference>
<evidence type="ECO:0000256" key="4">
    <source>
        <dbReference type="ARBA" id="ARBA00016175"/>
    </source>
</evidence>
<evidence type="ECO:0000313" key="9">
    <source>
        <dbReference type="Ensembl" id="ENSACAP00000011268.3"/>
    </source>
</evidence>
<dbReference type="STRING" id="28377.ENSACAP00000011268"/>
<evidence type="ECO:0000256" key="7">
    <source>
        <dbReference type="ARBA" id="ARBA00023125"/>
    </source>
</evidence>
<reference evidence="9" key="2">
    <citation type="submission" date="2025-08" db="UniProtKB">
        <authorList>
            <consortium name="Ensembl"/>
        </authorList>
    </citation>
    <scope>IDENTIFICATION</scope>
</reference>
<dbReference type="GO" id="GO:0000781">
    <property type="term" value="C:chromosome, telomeric region"/>
    <property type="evidence" value="ECO:0007669"/>
    <property type="project" value="UniProtKB-SubCell"/>
</dbReference>
<proteinExistence type="inferred from homology"/>
<keyword evidence="10" id="KW-1185">Reference proteome</keyword>
<protein>
    <recommendedName>
        <fullName evidence="4">CST complex subunit CTC1</fullName>
    </recommendedName>
</protein>
<keyword evidence="5" id="KW-0158">Chromosome</keyword>
<evidence type="ECO:0000256" key="2">
    <source>
        <dbReference type="ARBA" id="ARBA00004574"/>
    </source>
</evidence>
<reference evidence="9" key="1">
    <citation type="submission" date="2009-12" db="EMBL/GenBank/DDBJ databases">
        <title>The Genome Sequence of Anolis carolinensis (Green Anole Lizard).</title>
        <authorList>
            <consortium name="The Genome Sequencing Platform"/>
            <person name="Di Palma F."/>
            <person name="Alfoldi J."/>
            <person name="Heiman D."/>
            <person name="Young S."/>
            <person name="Grabherr M."/>
            <person name="Johnson J."/>
            <person name="Lander E.S."/>
            <person name="Lindblad-Toh K."/>
        </authorList>
    </citation>
    <scope>NUCLEOTIDE SEQUENCE [LARGE SCALE GENOMIC DNA]</scope>
    <source>
        <strain evidence="9">JBL SC #1</strain>
    </source>
</reference>
<comment type="subcellular location">
    <subcellularLocation>
        <location evidence="2">Chromosome</location>
        <location evidence="2">Telomere</location>
    </subcellularLocation>
    <subcellularLocation>
        <location evidence="1">Nucleus</location>
    </subcellularLocation>
</comment>
<evidence type="ECO:0000256" key="1">
    <source>
        <dbReference type="ARBA" id="ARBA00004123"/>
    </source>
</evidence>
<dbReference type="AlphaFoldDB" id="H9GHQ1"/>
<evidence type="ECO:0000256" key="3">
    <source>
        <dbReference type="ARBA" id="ARBA00006332"/>
    </source>
</evidence>
<name>H9GHQ1_ANOCA</name>
<dbReference type="InterPro" id="IPR042617">
    <property type="entry name" value="CTC1-like"/>
</dbReference>
<reference evidence="9" key="3">
    <citation type="submission" date="2025-09" db="UniProtKB">
        <authorList>
            <consortium name="Ensembl"/>
        </authorList>
    </citation>
    <scope>IDENTIFICATION</scope>
</reference>
<accession>H9GHQ1</accession>
<sequence>SLISISDLQSQQREPCCSLLTWSSEKFNKWVHENEGLLPNQRVLQQMHLILFGYLTNERPGEKDRQADGSLYVQDNTGILPCELLHFKLDWLGCLLLFPSWAFIPQREQYVEILEDPIPVIPGPEKTITIVPVFYPGSAAQLLNDRPRCKQQGKLNVAGELIRLSNILHMHHKTFFFLFLKCFHSASCVPILVQKPSHLVWRHVLQLGHRYILTDLKISCLKTSEINIFITSSSSNLQLYCVEHMKEQFLDNATERNLAVSISSMTSALPNAILDIKEKDKIAVPCRKTRMMSYTGTITHVLNAQAGLFELDSKFILCLAYQQLLNFGRGLRPGACIQLQDAHLVQDAVAISPSILGTCLHSTVVLKSFSAYSTLHQPITYFKNVYIQLLLRYNISLPFYRWVVMCLSFEKKDYHISWFSYFIPCQQAVSAAKKFIVPVLESLGLSRKQERNVHLEILTEPHSCPIEQNASLEPPCQIPPFSVLYRMIEKHYWESFSPLHQLSSTSEHHNTQELNHKLDWSYCNFSPESFHPPIVLLGVLECSRRGYLKLQDRYKALPCVIFHKDGRPFAETSLLGCLLQVKIFQFIVEQFHQCNVSSCQQLETHTHVKNKKTRIYVQFFFEDAKIIYTPEEEVPKGPTLFENRNAENPTIKENTLSGVKEGLSQRNYLSRSEGKREDGQAAPLCFQVTVLWMNKPELCKGWGIVEEGKCMPEDGKVLLLFQQKSLRWFTFLHPDHMYQLIIPECLVRVRNCFSSVILFPRSQKLKMHFHRDK</sequence>
<dbReference type="PANTHER" id="PTHR14865:SF2">
    <property type="entry name" value="CST COMPLEX SUBUNIT CTC1"/>
    <property type="match status" value="1"/>
</dbReference>
<dbReference type="eggNOG" id="ENOG502RBD3">
    <property type="taxonomic scope" value="Eukaryota"/>
</dbReference>
<dbReference type="InParanoid" id="H9GHQ1"/>
<dbReference type="Bgee" id="ENSACAG00000011534">
    <property type="expression patterns" value="Expressed in dewlap and 12 other cell types or tissues"/>
</dbReference>
<keyword evidence="6" id="KW-0779">Telomere</keyword>